<feature type="region of interest" description="Disordered" evidence="1">
    <location>
        <begin position="36"/>
        <end position="59"/>
    </location>
</feature>
<dbReference type="AlphaFoldDB" id="A0A8J5CXG9"/>
<dbReference type="PANTHER" id="PTHR33168">
    <property type="entry name" value="STRESS INDUCED PROTEIN-RELATED"/>
    <property type="match status" value="1"/>
</dbReference>
<keyword evidence="3" id="KW-1185">Reference proteome</keyword>
<accession>A0A8J5CXG9</accession>
<dbReference type="Proteomes" id="UP000734854">
    <property type="component" value="Unassembled WGS sequence"/>
</dbReference>
<comment type="caution">
    <text evidence="2">The sequence shown here is derived from an EMBL/GenBank/DDBJ whole genome shotgun (WGS) entry which is preliminary data.</text>
</comment>
<gene>
    <name evidence="2" type="ORF">ZIOFF_067731</name>
</gene>
<evidence type="ECO:0000313" key="2">
    <source>
        <dbReference type="EMBL" id="KAG6473813.1"/>
    </source>
</evidence>
<dbReference type="EMBL" id="JACMSC010000019">
    <property type="protein sequence ID" value="KAG6473813.1"/>
    <property type="molecule type" value="Genomic_DNA"/>
</dbReference>
<organism evidence="2 3">
    <name type="scientific">Zingiber officinale</name>
    <name type="common">Ginger</name>
    <name type="synonym">Amomum zingiber</name>
    <dbReference type="NCBI Taxonomy" id="94328"/>
    <lineage>
        <taxon>Eukaryota</taxon>
        <taxon>Viridiplantae</taxon>
        <taxon>Streptophyta</taxon>
        <taxon>Embryophyta</taxon>
        <taxon>Tracheophyta</taxon>
        <taxon>Spermatophyta</taxon>
        <taxon>Magnoliopsida</taxon>
        <taxon>Liliopsida</taxon>
        <taxon>Zingiberales</taxon>
        <taxon>Zingiberaceae</taxon>
        <taxon>Zingiber</taxon>
    </lineage>
</organism>
<protein>
    <submittedName>
        <fullName evidence="2">Uncharacterized protein</fullName>
    </submittedName>
</protein>
<name>A0A8J5CXG9_ZINOF</name>
<reference evidence="2 3" key="1">
    <citation type="submission" date="2020-08" db="EMBL/GenBank/DDBJ databases">
        <title>Plant Genome Project.</title>
        <authorList>
            <person name="Zhang R.-G."/>
        </authorList>
    </citation>
    <scope>NUCLEOTIDE SEQUENCE [LARGE SCALE GENOMIC DNA]</scope>
    <source>
        <tissue evidence="2">Rhizome</tissue>
    </source>
</reference>
<evidence type="ECO:0000256" key="1">
    <source>
        <dbReference type="SAM" id="MobiDB-lite"/>
    </source>
</evidence>
<evidence type="ECO:0000313" key="3">
    <source>
        <dbReference type="Proteomes" id="UP000734854"/>
    </source>
</evidence>
<proteinExistence type="predicted"/>
<sequence>MAHFQRQRSYSYQALHFGAWCSGNLQSVAGFSRMAATGESDGDGLCDPETRGPRRQLPPASTRLRRMWRRVVTKNMKMVIPPPTPAITYDLQTYQQNFDEGAAWAEPDNLCRSFSARFAIPSGVL</sequence>